<evidence type="ECO:0000256" key="6">
    <source>
        <dbReference type="ARBA" id="ARBA00023295"/>
    </source>
</evidence>
<dbReference type="Proteomes" id="UP000005408">
    <property type="component" value="Unassembled WGS sequence"/>
</dbReference>
<dbReference type="InterPro" id="IPR019316">
    <property type="entry name" value="G8_domain"/>
</dbReference>
<evidence type="ECO:0000256" key="2">
    <source>
        <dbReference type="ARBA" id="ARBA00007586"/>
    </source>
</evidence>
<dbReference type="OMA" id="TIYSMTE"/>
<evidence type="ECO:0000313" key="9">
    <source>
        <dbReference type="EnsemblMetazoa" id="G6383.1:cds"/>
    </source>
</evidence>
<dbReference type="PANTHER" id="PTHR15535">
    <property type="entry name" value="TRANSMEMBRANE PROTEIN 2-RELATED"/>
    <property type="match status" value="1"/>
</dbReference>
<dbReference type="SUPFAM" id="SSF51126">
    <property type="entry name" value="Pectin lyase-like"/>
    <property type="match status" value="1"/>
</dbReference>
<dbReference type="PANTHER" id="PTHR15535:SF17">
    <property type="entry name" value="TRANSMEMBRANE PROTEIN"/>
    <property type="match status" value="1"/>
</dbReference>
<keyword evidence="3" id="KW-1003">Cell membrane</keyword>
<dbReference type="InterPro" id="IPR055400">
    <property type="entry name" value="CEMIP_X"/>
</dbReference>
<keyword evidence="6" id="KW-0326">Glycosidase</keyword>
<evidence type="ECO:0000256" key="5">
    <source>
        <dbReference type="ARBA" id="ARBA00023180"/>
    </source>
</evidence>
<evidence type="ECO:0000256" key="3">
    <source>
        <dbReference type="ARBA" id="ARBA00022475"/>
    </source>
</evidence>
<dbReference type="InterPro" id="IPR052252">
    <property type="entry name" value="CEMIP/CEMIP2"/>
</dbReference>
<evidence type="ECO:0000256" key="1">
    <source>
        <dbReference type="ARBA" id="ARBA00004236"/>
    </source>
</evidence>
<proteinExistence type="inferred from homology"/>
<dbReference type="PROSITE" id="PS51484">
    <property type="entry name" value="G8"/>
    <property type="match status" value="1"/>
</dbReference>
<keyword evidence="3" id="KW-0472">Membrane</keyword>
<evidence type="ECO:0000256" key="7">
    <source>
        <dbReference type="SAM" id="SignalP"/>
    </source>
</evidence>
<protein>
    <recommendedName>
        <fullName evidence="8">G8 domain-containing protein</fullName>
    </recommendedName>
</protein>
<evidence type="ECO:0000313" key="10">
    <source>
        <dbReference type="Proteomes" id="UP000005408"/>
    </source>
</evidence>
<keyword evidence="4" id="KW-0378">Hydrolase</keyword>
<dbReference type="AlphaFoldDB" id="A0A8W8NM56"/>
<feature type="signal peptide" evidence="7">
    <location>
        <begin position="1"/>
        <end position="19"/>
    </location>
</feature>
<keyword evidence="10" id="KW-1185">Reference proteome</keyword>
<keyword evidence="7" id="KW-0732">Signal</keyword>
<reference evidence="9" key="1">
    <citation type="submission" date="2022-08" db="UniProtKB">
        <authorList>
            <consortium name="EnsemblMetazoa"/>
        </authorList>
    </citation>
    <scope>IDENTIFICATION</scope>
    <source>
        <strain evidence="9">05x7-T-G4-1.051#20</strain>
    </source>
</reference>
<accession>A0A8W8NM56</accession>
<dbReference type="EnsemblMetazoa" id="G6383.1">
    <property type="protein sequence ID" value="G6383.1:cds"/>
    <property type="gene ID" value="G6383"/>
</dbReference>
<organism evidence="9 10">
    <name type="scientific">Magallana gigas</name>
    <name type="common">Pacific oyster</name>
    <name type="synonym">Crassostrea gigas</name>
    <dbReference type="NCBI Taxonomy" id="29159"/>
    <lineage>
        <taxon>Eukaryota</taxon>
        <taxon>Metazoa</taxon>
        <taxon>Spiralia</taxon>
        <taxon>Lophotrochozoa</taxon>
        <taxon>Mollusca</taxon>
        <taxon>Bivalvia</taxon>
        <taxon>Autobranchia</taxon>
        <taxon>Pteriomorphia</taxon>
        <taxon>Ostreida</taxon>
        <taxon>Ostreoidea</taxon>
        <taxon>Ostreidae</taxon>
        <taxon>Magallana</taxon>
    </lineage>
</organism>
<dbReference type="SMART" id="SM01225">
    <property type="entry name" value="G8"/>
    <property type="match status" value="1"/>
</dbReference>
<comment type="subcellular location">
    <subcellularLocation>
        <location evidence="1">Cell membrane</location>
    </subcellularLocation>
</comment>
<keyword evidence="5" id="KW-0325">Glycoprotein</keyword>
<dbReference type="InterPro" id="IPR012334">
    <property type="entry name" value="Pectin_lyas_fold"/>
</dbReference>
<feature type="chain" id="PRO_5036505667" description="G8 domain-containing protein" evidence="7">
    <location>
        <begin position="20"/>
        <end position="1079"/>
    </location>
</feature>
<comment type="similarity">
    <text evidence="2">Belongs to the CEMIP family.</text>
</comment>
<dbReference type="InterPro" id="IPR011050">
    <property type="entry name" value="Pectin_lyase_fold/virulence"/>
</dbReference>
<evidence type="ECO:0000259" key="8">
    <source>
        <dbReference type="PROSITE" id="PS51484"/>
    </source>
</evidence>
<dbReference type="Pfam" id="PF24606">
    <property type="entry name" value="CEMIP_beta-hel"/>
    <property type="match status" value="1"/>
</dbReference>
<dbReference type="GO" id="GO:0016798">
    <property type="term" value="F:hydrolase activity, acting on glycosyl bonds"/>
    <property type="evidence" value="ECO:0007669"/>
    <property type="project" value="UniProtKB-KW"/>
</dbReference>
<evidence type="ECO:0000256" key="4">
    <source>
        <dbReference type="ARBA" id="ARBA00022801"/>
    </source>
</evidence>
<feature type="domain" description="G8" evidence="8">
    <location>
        <begin position="29"/>
        <end position="150"/>
    </location>
</feature>
<dbReference type="Pfam" id="PF24605">
    <property type="entry name" value="CEMIP_X"/>
    <property type="match status" value="1"/>
</dbReference>
<dbReference type="GO" id="GO:0005886">
    <property type="term" value="C:plasma membrane"/>
    <property type="evidence" value="ECO:0007669"/>
    <property type="project" value="UniProtKB-SubCell"/>
</dbReference>
<name>A0A8W8NM56_MAGGI</name>
<dbReference type="Gene3D" id="2.160.20.10">
    <property type="entry name" value="Single-stranded right-handed beta-helix, Pectin lyase-like"/>
    <property type="match status" value="1"/>
</dbReference>
<dbReference type="InterPro" id="IPR055401">
    <property type="entry name" value="CEMIP_beta-hel_dom"/>
</dbReference>
<dbReference type="OrthoDB" id="120976at2759"/>
<dbReference type="Pfam" id="PF10162">
    <property type="entry name" value="G8"/>
    <property type="match status" value="1"/>
</dbReference>
<sequence length="1079" mass="119940">MDGWLVTLYALLLCSAALAVCPDDAADLVSWNSKFGTTSPQDEITISRPVLLDTSVELFGLTIASGGRLVWSRAGDYGIRSHYIKIQNGGELHIGSPTCKFGKKARITLLGEPTEKLNIPGFGEKFLGVEAGGVLNLYGEEKLSWTKITQHAPKFDPSAAELYNHKETENVINSHGIYIYHFKEEFPAAYDVDTDPGIVAVDRIHRSIKISKQGKVEQGIADLMAFLNNIPNGDIFALATHKGFIDDIMDYSSLYEGFDVIAPSNSLRLSKPEDAYVAIGKKGDPATFMEDLDSTLDSNDETDAIVVYNVEERERELVVTSQSGLDLKSGSIQFIVFNTLLTRPILPVIDDVTSWKTGDKIFVTSTDYDWEQVEEFTVVPCSNPRCSINTVRLDRPFEYDHYGEIYNRVDMRAEVGLMTRHILIDAEVSEGNSNGGHVKFLYGFKDVQVEGVELTNLGQPLVLGRYPLHYHMCEDLSDTSVYPTQSVLRKNSIHHTQFRCVTIHGTHNVQLIDNVCYDSVGHGFFLEDGGEKNTYIRGNLGLGQRRFVGKTILGETGAIPTDADIGPVTFWITNPLTTVINNAAAGGEGMGMWYVYPDLPTGPSREKDFMQDKEARHTKITLYKNNVQHSYLVAGLFVDNIQNEDLTATGHNLYNPHQNPLDLTSPYVPAVFERVTAYKNKAQNLWIRGSPIIVRESSFADSQVGAVIIREDETWVEFINNVVVGYSDNLGKPNNNAFTRSYPTVPPRDVVGYRFDKGPVYVRNTWFHGFQPTSIYNSSALSNTECFSLMNPQNMVENVLFGFDDEPGSRVLLRDCQPAKGEDGLFTIKDIENGLTGSSSLDDVTLVKNIPFHVTSKCKVRDSWNMAYCPYNYGEILVSYPAEKEMSIYRTDGENFPKRTITSKRFMAILGQNLQYLVTFENGMPGAVTFVGKSITKADSVMVAYCVPRDAVFVVVFTRGTTKLQAQPVTSLAQVQSDTEGGKYYFDQNVGVIFFKLVNDLEYGSDERTSCPSGQCVSVRVKIQSGTLKEGDCYNRFIQEPSYIQAGQGNPSVVNNVLRASAPEPPEEWGAGSTYPQPF</sequence>